<name>F0VRE7_NEOCL</name>
<protein>
    <submittedName>
        <fullName evidence="1">Uncharacterized protein</fullName>
    </submittedName>
</protein>
<dbReference type="AlphaFoldDB" id="F0VRE7"/>
<dbReference type="VEuPathDB" id="ToxoDB:NCLIV_067200"/>
<dbReference type="InParanoid" id="F0VRE7"/>
<accession>F0VRE7</accession>
<dbReference type="Proteomes" id="UP000007494">
    <property type="component" value="Chromosome XII"/>
</dbReference>
<evidence type="ECO:0000313" key="2">
    <source>
        <dbReference type="Proteomes" id="UP000007494"/>
    </source>
</evidence>
<sequence length="23" mass="2627">MREEDAVSRVSALQSTTLVYRKS</sequence>
<reference evidence="2" key="1">
    <citation type="journal article" date="2012" name="PLoS Pathog.">
        <title>Comparative genomics of the apicomplexan parasites Toxoplasma gondii and Neospora caninum: Coccidia differing in host range and transmission strategy.</title>
        <authorList>
            <person name="Reid A.J."/>
            <person name="Vermont S.J."/>
            <person name="Cotton J.A."/>
            <person name="Harris D."/>
            <person name="Hill-Cawthorne G.A."/>
            <person name="Konen-Waisman S."/>
            <person name="Latham S.M."/>
            <person name="Mourier T."/>
            <person name="Norton R."/>
            <person name="Quail M.A."/>
            <person name="Sanders M."/>
            <person name="Shanmugam D."/>
            <person name="Sohal A."/>
            <person name="Wasmuth J.D."/>
            <person name="Brunk B."/>
            <person name="Grigg M.E."/>
            <person name="Howard J.C."/>
            <person name="Parkinson J."/>
            <person name="Roos D.S."/>
            <person name="Trees A.J."/>
            <person name="Berriman M."/>
            <person name="Pain A."/>
            <person name="Wastling J.M."/>
        </authorList>
    </citation>
    <scope>NUCLEOTIDE SEQUENCE [LARGE SCALE GENOMIC DNA]</scope>
    <source>
        <strain evidence="2">Liverpool</strain>
    </source>
</reference>
<dbReference type="EMBL" id="FR823393">
    <property type="protein sequence ID" value="CBZ56295.1"/>
    <property type="molecule type" value="Genomic_DNA"/>
</dbReference>
<organism evidence="1 2">
    <name type="scientific">Neospora caninum (strain Liverpool)</name>
    <dbReference type="NCBI Taxonomy" id="572307"/>
    <lineage>
        <taxon>Eukaryota</taxon>
        <taxon>Sar</taxon>
        <taxon>Alveolata</taxon>
        <taxon>Apicomplexa</taxon>
        <taxon>Conoidasida</taxon>
        <taxon>Coccidia</taxon>
        <taxon>Eucoccidiorida</taxon>
        <taxon>Eimeriorina</taxon>
        <taxon>Sarcocystidae</taxon>
        <taxon>Neospora</taxon>
    </lineage>
</organism>
<evidence type="ECO:0000313" key="1">
    <source>
        <dbReference type="EMBL" id="CBZ56295.1"/>
    </source>
</evidence>
<keyword evidence="2" id="KW-1185">Reference proteome</keyword>
<proteinExistence type="predicted"/>
<gene>
    <name evidence="1" type="ORF">NCLIV_067200</name>
</gene>